<evidence type="ECO:0000256" key="3">
    <source>
        <dbReference type="ARBA" id="ARBA00023163"/>
    </source>
</evidence>
<dbReference type="SUPFAM" id="SSF46689">
    <property type="entry name" value="Homeodomain-like"/>
    <property type="match status" value="1"/>
</dbReference>
<protein>
    <submittedName>
        <fullName evidence="6">TetR family transcriptional regulator</fullName>
    </submittedName>
</protein>
<dbReference type="InterPro" id="IPR049445">
    <property type="entry name" value="TetR_SbtR-like_C"/>
</dbReference>
<feature type="domain" description="HTH tetR-type" evidence="5">
    <location>
        <begin position="18"/>
        <end position="77"/>
    </location>
</feature>
<dbReference type="GO" id="GO:0000976">
    <property type="term" value="F:transcription cis-regulatory region binding"/>
    <property type="evidence" value="ECO:0007669"/>
    <property type="project" value="TreeGrafter"/>
</dbReference>
<dbReference type="SUPFAM" id="SSF48498">
    <property type="entry name" value="Tetracyclin repressor-like, C-terminal domain"/>
    <property type="match status" value="1"/>
</dbReference>
<keyword evidence="3" id="KW-0804">Transcription</keyword>
<reference evidence="6 7" key="1">
    <citation type="submission" date="2021-01" db="EMBL/GenBank/DDBJ databases">
        <title>Whole genome shotgun sequence of Catellatospora coxensis NBRC 107359.</title>
        <authorList>
            <person name="Komaki H."/>
            <person name="Tamura T."/>
        </authorList>
    </citation>
    <scope>NUCLEOTIDE SEQUENCE [LARGE SCALE GENOMIC DNA]</scope>
    <source>
        <strain evidence="6 7">NBRC 107359</strain>
    </source>
</reference>
<dbReference type="PRINTS" id="PR00455">
    <property type="entry name" value="HTHTETR"/>
</dbReference>
<evidence type="ECO:0000256" key="4">
    <source>
        <dbReference type="PROSITE-ProRule" id="PRU00335"/>
    </source>
</evidence>
<dbReference type="Gene3D" id="1.10.357.10">
    <property type="entry name" value="Tetracycline Repressor, domain 2"/>
    <property type="match status" value="1"/>
</dbReference>
<feature type="DNA-binding region" description="H-T-H motif" evidence="4">
    <location>
        <begin position="40"/>
        <end position="59"/>
    </location>
</feature>
<keyword evidence="2 4" id="KW-0238">DNA-binding</keyword>
<dbReference type="InterPro" id="IPR001647">
    <property type="entry name" value="HTH_TetR"/>
</dbReference>
<evidence type="ECO:0000313" key="6">
    <source>
        <dbReference type="EMBL" id="GIG10579.1"/>
    </source>
</evidence>
<dbReference type="PANTHER" id="PTHR30055">
    <property type="entry name" value="HTH-TYPE TRANSCRIPTIONAL REGULATOR RUTR"/>
    <property type="match status" value="1"/>
</dbReference>
<comment type="caution">
    <text evidence="6">The sequence shown here is derived from an EMBL/GenBank/DDBJ whole genome shotgun (WGS) entry which is preliminary data.</text>
</comment>
<evidence type="ECO:0000313" key="7">
    <source>
        <dbReference type="Proteomes" id="UP000630887"/>
    </source>
</evidence>
<dbReference type="InterPro" id="IPR009057">
    <property type="entry name" value="Homeodomain-like_sf"/>
</dbReference>
<dbReference type="AlphaFoldDB" id="A0A8J3PBF4"/>
<dbReference type="EMBL" id="BONI01000093">
    <property type="protein sequence ID" value="GIG10579.1"/>
    <property type="molecule type" value="Genomic_DNA"/>
</dbReference>
<gene>
    <name evidence="6" type="ORF">Cco03nite_72790</name>
</gene>
<dbReference type="Proteomes" id="UP000630887">
    <property type="component" value="Unassembled WGS sequence"/>
</dbReference>
<dbReference type="PANTHER" id="PTHR30055:SF234">
    <property type="entry name" value="HTH-TYPE TRANSCRIPTIONAL REGULATOR BETI"/>
    <property type="match status" value="1"/>
</dbReference>
<evidence type="ECO:0000259" key="5">
    <source>
        <dbReference type="PROSITE" id="PS50977"/>
    </source>
</evidence>
<evidence type="ECO:0000256" key="2">
    <source>
        <dbReference type="ARBA" id="ARBA00023125"/>
    </source>
</evidence>
<sequence>MNDLARLRTPRPHRADAGRNFDAILAAARTAFTELGADAPLDEIARRAGVGIATLYRNFPTREQLIENVYITEVEAVAQAAVDGASLDPWEGLTRWLRRYVDYVGAKRALITGLNRDSATFQACRDELFAAGSPLLERAQRAGAARPDVTIVDVMWLVSGVAGVGGDPGRREKVLAVALDGLRFTGGDQS</sequence>
<dbReference type="Pfam" id="PF21597">
    <property type="entry name" value="TetR_C_43"/>
    <property type="match status" value="1"/>
</dbReference>
<dbReference type="PROSITE" id="PS50977">
    <property type="entry name" value="HTH_TETR_2"/>
    <property type="match status" value="1"/>
</dbReference>
<organism evidence="6 7">
    <name type="scientific">Catellatospora coxensis</name>
    <dbReference type="NCBI Taxonomy" id="310354"/>
    <lineage>
        <taxon>Bacteria</taxon>
        <taxon>Bacillati</taxon>
        <taxon>Actinomycetota</taxon>
        <taxon>Actinomycetes</taxon>
        <taxon>Micromonosporales</taxon>
        <taxon>Micromonosporaceae</taxon>
        <taxon>Catellatospora</taxon>
    </lineage>
</organism>
<dbReference type="Pfam" id="PF00440">
    <property type="entry name" value="TetR_N"/>
    <property type="match status" value="1"/>
</dbReference>
<keyword evidence="7" id="KW-1185">Reference proteome</keyword>
<dbReference type="GO" id="GO:0003700">
    <property type="term" value="F:DNA-binding transcription factor activity"/>
    <property type="evidence" value="ECO:0007669"/>
    <property type="project" value="TreeGrafter"/>
</dbReference>
<proteinExistence type="predicted"/>
<name>A0A8J3PBF4_9ACTN</name>
<keyword evidence="1" id="KW-0805">Transcription regulation</keyword>
<dbReference type="InterPro" id="IPR036271">
    <property type="entry name" value="Tet_transcr_reg_TetR-rel_C_sf"/>
</dbReference>
<evidence type="ECO:0000256" key="1">
    <source>
        <dbReference type="ARBA" id="ARBA00023015"/>
    </source>
</evidence>
<dbReference type="RefSeq" id="WP_203698549.1">
    <property type="nucleotide sequence ID" value="NZ_BAAALC010000052.1"/>
</dbReference>
<dbReference type="InterPro" id="IPR050109">
    <property type="entry name" value="HTH-type_TetR-like_transc_reg"/>
</dbReference>
<accession>A0A8J3PBF4</accession>